<name>S9W381_9TRYP</name>
<dbReference type="Pfam" id="PF15239">
    <property type="entry name" value="CFAP96-like"/>
    <property type="match status" value="1"/>
</dbReference>
<accession>S9W381</accession>
<protein>
    <submittedName>
        <fullName evidence="1">Uncharacterized protein</fullName>
    </submittedName>
</protein>
<dbReference type="PANTHER" id="PTHR31144:SF8">
    <property type="entry name" value="CILIA-AND FLAGELLA-ASSOCIATED PROTEIN 96"/>
    <property type="match status" value="1"/>
</dbReference>
<dbReference type="InterPro" id="IPR029358">
    <property type="entry name" value="CFAP96"/>
</dbReference>
<sequence>MVFSIPSYLCTGDRPPTHAIDARAKGATFLVSRPKTGHNTDALFEHEFPYIWNGERGDDPETMRRREAAAASKKNLTANGFAYTNRTAKPIGLGSYFGCFQASPPVYAPPFPETHGQRVAKREGEPRGIYTSSARPIPAELYGAYIASVYDQPRINARADRETWRQRMPAEPFRPGGRLGYTFDESLATGASKCYIMTVPFKEKRQEVPFQHFNITAPWRPGGYVDDHPTAMDYWEDPYGGFDPRKDPKEYVKRPSEQFLKPPSRGDNFWYTQSIAFKRI</sequence>
<dbReference type="PANTHER" id="PTHR31144">
    <property type="entry name" value="UPF0602 PROTEIN C4ORF47"/>
    <property type="match status" value="1"/>
</dbReference>
<reference evidence="1 2" key="1">
    <citation type="journal article" date="2013" name="PLoS ONE">
        <title>Predicting the Proteins of Angomonas deanei, Strigomonas culicis and Their Respective Endosymbionts Reveals New Aspects of the Trypanosomatidae Family.</title>
        <authorList>
            <person name="Motta M.C."/>
            <person name="Martins A.C."/>
            <person name="de Souza S.S."/>
            <person name="Catta-Preta C.M."/>
            <person name="Silva R."/>
            <person name="Klein C.C."/>
            <person name="de Almeida L.G."/>
            <person name="de Lima Cunha O."/>
            <person name="Ciapina L.P."/>
            <person name="Brocchi M."/>
            <person name="Colabardini A.C."/>
            <person name="de Araujo Lima B."/>
            <person name="Machado C.R."/>
            <person name="de Almeida Soares C.M."/>
            <person name="Probst C.M."/>
            <person name="de Menezes C.B."/>
            <person name="Thompson C.E."/>
            <person name="Bartholomeu D.C."/>
            <person name="Gradia D.F."/>
            <person name="Pavoni D.P."/>
            <person name="Grisard E.C."/>
            <person name="Fantinatti-Garboggini F."/>
            <person name="Marchini F.K."/>
            <person name="Rodrigues-Luiz G.F."/>
            <person name="Wagner G."/>
            <person name="Goldman G.H."/>
            <person name="Fietto J.L."/>
            <person name="Elias M.C."/>
            <person name="Goldman M.H."/>
            <person name="Sagot M.F."/>
            <person name="Pereira M."/>
            <person name="Stoco P.H."/>
            <person name="de Mendonca-Neto R.P."/>
            <person name="Teixeira S.M."/>
            <person name="Maciel T.E."/>
            <person name="de Oliveira Mendes T.A."/>
            <person name="Urmenyi T.P."/>
            <person name="de Souza W."/>
            <person name="Schenkman S."/>
            <person name="de Vasconcelos A.T."/>
        </authorList>
    </citation>
    <scope>NUCLEOTIDE SEQUENCE [LARGE SCALE GENOMIC DNA]</scope>
</reference>
<dbReference type="GO" id="GO:0005881">
    <property type="term" value="C:cytoplasmic microtubule"/>
    <property type="evidence" value="ECO:0007669"/>
    <property type="project" value="TreeGrafter"/>
</dbReference>
<organism evidence="1 2">
    <name type="scientific">Strigomonas culicis</name>
    <dbReference type="NCBI Taxonomy" id="28005"/>
    <lineage>
        <taxon>Eukaryota</taxon>
        <taxon>Discoba</taxon>
        <taxon>Euglenozoa</taxon>
        <taxon>Kinetoplastea</taxon>
        <taxon>Metakinetoplastina</taxon>
        <taxon>Trypanosomatida</taxon>
        <taxon>Trypanosomatidae</taxon>
        <taxon>Strigomonadinae</taxon>
        <taxon>Strigomonas</taxon>
    </lineage>
</organism>
<evidence type="ECO:0000313" key="2">
    <source>
        <dbReference type="Proteomes" id="UP000015354"/>
    </source>
</evidence>
<keyword evidence="2" id="KW-1185">Reference proteome</keyword>
<dbReference type="AlphaFoldDB" id="S9W381"/>
<comment type="caution">
    <text evidence="1">The sequence shown here is derived from an EMBL/GenBank/DDBJ whole genome shotgun (WGS) entry which is preliminary data.</text>
</comment>
<dbReference type="Proteomes" id="UP000015354">
    <property type="component" value="Unassembled WGS sequence"/>
</dbReference>
<dbReference type="OrthoDB" id="283553at2759"/>
<gene>
    <name evidence="1" type="ORF">STCU_04138</name>
</gene>
<evidence type="ECO:0000313" key="1">
    <source>
        <dbReference type="EMBL" id="EPY30295.1"/>
    </source>
</evidence>
<proteinExistence type="predicted"/>
<dbReference type="EMBL" id="ATMH01004138">
    <property type="protein sequence ID" value="EPY30295.1"/>
    <property type="molecule type" value="Genomic_DNA"/>
</dbReference>